<protein>
    <submittedName>
        <fullName evidence="1">Uncharacterized protein</fullName>
    </submittedName>
</protein>
<dbReference type="Proteomes" id="UP000800040">
    <property type="component" value="Unassembled WGS sequence"/>
</dbReference>
<dbReference type="AlphaFoldDB" id="A0A6A5K7P9"/>
<name>A0A6A5K7P9_9PLEO</name>
<evidence type="ECO:0000313" key="2">
    <source>
        <dbReference type="Proteomes" id="UP000800040"/>
    </source>
</evidence>
<sequence>MCDSTFAFGQRGSHFFQCPSRREHTHIPWKLDKFLSSAQLKLVHHVALGFEDSFLLAWRDNTGIDRVEWSGLPSELVEFLHNRNRDIRNLRCVLGPYNSSFFVHDNASYLWKNLPEKLLSGLKANIQDGNWIDRPRIVALGAGNNFLLVTEKNAVLWDLRNYEALSKLIQQRHVSELHGIDLHPYRFQAFVAQYTSGKLTYENIPPHQLAGMQAMVGPVLQDTKDLLQKPLTQRESDRRESMQRRPSALQRRAQLRREWNEHSQEITAQAKGVKLSFSLNVSLGGIAGMLG</sequence>
<organism evidence="1 2">
    <name type="scientific">Decorospora gaudefroyi</name>
    <dbReference type="NCBI Taxonomy" id="184978"/>
    <lineage>
        <taxon>Eukaryota</taxon>
        <taxon>Fungi</taxon>
        <taxon>Dikarya</taxon>
        <taxon>Ascomycota</taxon>
        <taxon>Pezizomycotina</taxon>
        <taxon>Dothideomycetes</taxon>
        <taxon>Pleosporomycetidae</taxon>
        <taxon>Pleosporales</taxon>
        <taxon>Pleosporineae</taxon>
        <taxon>Pleosporaceae</taxon>
        <taxon>Decorospora</taxon>
    </lineage>
</organism>
<gene>
    <name evidence="1" type="ORF">BDW02DRAFT_590255</name>
</gene>
<accession>A0A6A5K7P9</accession>
<proteinExistence type="predicted"/>
<dbReference type="EMBL" id="ML975333">
    <property type="protein sequence ID" value="KAF1832699.1"/>
    <property type="molecule type" value="Genomic_DNA"/>
</dbReference>
<dbReference type="OrthoDB" id="5149635at2759"/>
<evidence type="ECO:0000313" key="1">
    <source>
        <dbReference type="EMBL" id="KAF1832699.1"/>
    </source>
</evidence>
<reference evidence="1" key="1">
    <citation type="submission" date="2020-01" db="EMBL/GenBank/DDBJ databases">
        <authorList>
            <consortium name="DOE Joint Genome Institute"/>
            <person name="Haridas S."/>
            <person name="Albert R."/>
            <person name="Binder M."/>
            <person name="Bloem J."/>
            <person name="Labutti K."/>
            <person name="Salamov A."/>
            <person name="Andreopoulos B."/>
            <person name="Baker S.E."/>
            <person name="Barry K."/>
            <person name="Bills G."/>
            <person name="Bluhm B.H."/>
            <person name="Cannon C."/>
            <person name="Castanera R."/>
            <person name="Culley D.E."/>
            <person name="Daum C."/>
            <person name="Ezra D."/>
            <person name="Gonzalez J.B."/>
            <person name="Henrissat B."/>
            <person name="Kuo A."/>
            <person name="Liang C."/>
            <person name="Lipzen A."/>
            <person name="Lutzoni F."/>
            <person name="Magnuson J."/>
            <person name="Mondo S."/>
            <person name="Nolan M."/>
            <person name="Ohm R."/>
            <person name="Pangilinan J."/>
            <person name="Park H.-J."/>
            <person name="Ramirez L."/>
            <person name="Alfaro M."/>
            <person name="Sun H."/>
            <person name="Tritt A."/>
            <person name="Yoshinaga Y."/>
            <person name="Zwiers L.-H."/>
            <person name="Turgeon B.G."/>
            <person name="Goodwin S.B."/>
            <person name="Spatafora J.W."/>
            <person name="Crous P.W."/>
            <person name="Grigoriev I.V."/>
        </authorList>
    </citation>
    <scope>NUCLEOTIDE SEQUENCE</scope>
    <source>
        <strain evidence="1">P77</strain>
    </source>
</reference>
<keyword evidence="2" id="KW-1185">Reference proteome</keyword>